<dbReference type="EMBL" id="CP038231">
    <property type="protein sequence ID" value="QDH12982.1"/>
    <property type="molecule type" value="Genomic_DNA"/>
</dbReference>
<dbReference type="GO" id="GO:0016020">
    <property type="term" value="C:membrane"/>
    <property type="evidence" value="ECO:0007669"/>
    <property type="project" value="UniProtKB-SubCell"/>
</dbReference>
<feature type="compositionally biased region" description="Pro residues" evidence="6">
    <location>
        <begin position="369"/>
        <end position="381"/>
    </location>
</feature>
<dbReference type="Proteomes" id="UP000318709">
    <property type="component" value="Chromosome"/>
</dbReference>
<evidence type="ECO:0000313" key="8">
    <source>
        <dbReference type="EMBL" id="QDH12982.1"/>
    </source>
</evidence>
<accession>A0A4Y6U6K5</accession>
<dbReference type="RefSeq" id="WP_141442624.1">
    <property type="nucleotide sequence ID" value="NZ_CP038231.1"/>
</dbReference>
<evidence type="ECO:0000256" key="6">
    <source>
        <dbReference type="SAM" id="MobiDB-lite"/>
    </source>
</evidence>
<name>A0A4Y6U6K5_9PROT</name>
<feature type="transmembrane region" description="Helical" evidence="7">
    <location>
        <begin position="254"/>
        <end position="280"/>
    </location>
</feature>
<keyword evidence="4 7" id="KW-1133">Transmembrane helix</keyword>
<evidence type="ECO:0000256" key="7">
    <source>
        <dbReference type="SAM" id="Phobius"/>
    </source>
</evidence>
<feature type="transmembrane region" description="Helical" evidence="7">
    <location>
        <begin position="287"/>
        <end position="308"/>
    </location>
</feature>
<comment type="similarity">
    <text evidence="2">Belongs to the autoinducer-2 exporter (AI-2E) (TC 2.A.86) family.</text>
</comment>
<dbReference type="OrthoDB" id="106838at2"/>
<evidence type="ECO:0000256" key="1">
    <source>
        <dbReference type="ARBA" id="ARBA00004141"/>
    </source>
</evidence>
<dbReference type="PANTHER" id="PTHR21716">
    <property type="entry name" value="TRANSMEMBRANE PROTEIN"/>
    <property type="match status" value="1"/>
</dbReference>
<keyword evidence="3 7" id="KW-0812">Transmembrane</keyword>
<proteinExistence type="inferred from homology"/>
<dbReference type="KEGG" id="swf:E3E12_00825"/>
<sequence length="400" mass="43608">MRRLLRRTRRRPTTPPCQEGSAFQNKARACLALFFILAGIYALRSFIPALLWGGIFAVCLWPLYAMAERRFGQHLWLPIMFTIVLTLVFLVPLTFLGYKLIDEIQSGVAWLKSVKLSGLPMPSWLGKLPFGASAATRWWQTYLAHPDKLSQLLQTVNVGHGFRMTRQVGSEVIHRCVVFVFSLLTLFFTLKDGDAIISRCLRGSHRLFGPQGKTMARQIISSIHGTLAGLVLVGLGEGAILGVAYIVSGAPQPLLLALGTALAAMVPMAGWVAMTIVCILIQAKGHLVAAVATWLFGGVILFLADHFVRPVLIGGTTKVPFLWVLLGILGGAETWGLLGLFLGPAIMAVLHLLWLRWTDARPDGLGKQPQPPKAPVKPPLPLSVLKKPATKESAKPVTPT</sequence>
<evidence type="ECO:0000256" key="4">
    <source>
        <dbReference type="ARBA" id="ARBA00022989"/>
    </source>
</evidence>
<dbReference type="Pfam" id="PF01594">
    <property type="entry name" value="AI-2E_transport"/>
    <property type="match status" value="1"/>
</dbReference>
<feature type="transmembrane region" description="Helical" evidence="7">
    <location>
        <begin position="320"/>
        <end position="353"/>
    </location>
</feature>
<keyword evidence="9" id="KW-1185">Reference proteome</keyword>
<feature type="transmembrane region" description="Helical" evidence="7">
    <location>
        <begin position="172"/>
        <end position="190"/>
    </location>
</feature>
<feature type="region of interest" description="Disordered" evidence="6">
    <location>
        <begin position="364"/>
        <end position="400"/>
    </location>
</feature>
<organism evidence="8 9">
    <name type="scientific">Formicincola oecophyllae</name>
    <dbReference type="NCBI Taxonomy" id="2558361"/>
    <lineage>
        <taxon>Bacteria</taxon>
        <taxon>Pseudomonadati</taxon>
        <taxon>Pseudomonadota</taxon>
        <taxon>Alphaproteobacteria</taxon>
        <taxon>Acetobacterales</taxon>
        <taxon>Acetobacteraceae</taxon>
        <taxon>Formicincola</taxon>
    </lineage>
</organism>
<dbReference type="InterPro" id="IPR002549">
    <property type="entry name" value="AI-2E-like"/>
</dbReference>
<gene>
    <name evidence="8" type="ORF">E3E12_00825</name>
</gene>
<evidence type="ECO:0000313" key="9">
    <source>
        <dbReference type="Proteomes" id="UP000318709"/>
    </source>
</evidence>
<keyword evidence="5 7" id="KW-0472">Membrane</keyword>
<evidence type="ECO:0000256" key="2">
    <source>
        <dbReference type="ARBA" id="ARBA00009773"/>
    </source>
</evidence>
<dbReference type="PANTHER" id="PTHR21716:SF61">
    <property type="entry name" value="BLR8064 PROTEIN"/>
    <property type="match status" value="1"/>
</dbReference>
<feature type="region of interest" description="Disordered" evidence="6">
    <location>
        <begin position="1"/>
        <end position="21"/>
    </location>
</feature>
<reference evidence="8 9" key="1">
    <citation type="submission" date="2019-03" db="EMBL/GenBank/DDBJ databases">
        <title>The complete genome sequence of Swingsia_sp. F3b2 LMG30590(T).</title>
        <authorList>
            <person name="Chua K.-O."/>
            <person name="Chan K.-G."/>
            <person name="See-Too W.-S."/>
        </authorList>
    </citation>
    <scope>NUCLEOTIDE SEQUENCE [LARGE SCALE GENOMIC DNA]</scope>
    <source>
        <strain evidence="8 9">F3b2</strain>
    </source>
</reference>
<dbReference type="AlphaFoldDB" id="A0A4Y6U6K5"/>
<evidence type="ECO:0000256" key="3">
    <source>
        <dbReference type="ARBA" id="ARBA00022692"/>
    </source>
</evidence>
<feature type="transmembrane region" description="Helical" evidence="7">
    <location>
        <begin position="79"/>
        <end position="101"/>
    </location>
</feature>
<comment type="subcellular location">
    <subcellularLocation>
        <location evidence="1">Membrane</location>
        <topology evidence="1">Multi-pass membrane protein</topology>
    </subcellularLocation>
</comment>
<evidence type="ECO:0000256" key="5">
    <source>
        <dbReference type="ARBA" id="ARBA00023136"/>
    </source>
</evidence>
<feature type="transmembrane region" description="Helical" evidence="7">
    <location>
        <begin position="227"/>
        <end position="248"/>
    </location>
</feature>
<feature type="compositionally biased region" description="Basic residues" evidence="6">
    <location>
        <begin position="1"/>
        <end position="12"/>
    </location>
</feature>
<protein>
    <submittedName>
        <fullName evidence="8">AI-2E family transporter</fullName>
    </submittedName>
</protein>